<comment type="caution">
    <text evidence="2">The sequence shown here is derived from an EMBL/GenBank/DDBJ whole genome shotgun (WGS) entry which is preliminary data.</text>
</comment>
<name>A0A9W9XJE9_9EURO</name>
<keyword evidence="3" id="KW-1185">Reference proteome</keyword>
<dbReference type="OrthoDB" id="4297039at2759"/>
<protein>
    <submittedName>
        <fullName evidence="2">Uncharacterized protein</fullName>
    </submittedName>
</protein>
<feature type="signal peptide" evidence="1">
    <location>
        <begin position="1"/>
        <end position="18"/>
    </location>
</feature>
<keyword evidence="1" id="KW-0732">Signal</keyword>
<evidence type="ECO:0000313" key="3">
    <source>
        <dbReference type="Proteomes" id="UP001149954"/>
    </source>
</evidence>
<dbReference type="Proteomes" id="UP001149954">
    <property type="component" value="Unassembled WGS sequence"/>
</dbReference>
<evidence type="ECO:0000313" key="2">
    <source>
        <dbReference type="EMBL" id="KAJ5494076.1"/>
    </source>
</evidence>
<accession>A0A9W9XJE9</accession>
<reference evidence="2" key="1">
    <citation type="submission" date="2022-12" db="EMBL/GenBank/DDBJ databases">
        <authorList>
            <person name="Petersen C."/>
        </authorList>
    </citation>
    <scope>NUCLEOTIDE SEQUENCE</scope>
    <source>
        <strain evidence="2">IBT 29495</strain>
    </source>
</reference>
<dbReference type="AlphaFoldDB" id="A0A9W9XJE9"/>
<gene>
    <name evidence="2" type="ORF">N7463_010163</name>
</gene>
<dbReference type="EMBL" id="JAPWDS010000006">
    <property type="protein sequence ID" value="KAJ5494076.1"/>
    <property type="molecule type" value="Genomic_DNA"/>
</dbReference>
<proteinExistence type="predicted"/>
<organism evidence="2 3">
    <name type="scientific">Penicillium fimorum</name>
    <dbReference type="NCBI Taxonomy" id="1882269"/>
    <lineage>
        <taxon>Eukaryota</taxon>
        <taxon>Fungi</taxon>
        <taxon>Dikarya</taxon>
        <taxon>Ascomycota</taxon>
        <taxon>Pezizomycotina</taxon>
        <taxon>Eurotiomycetes</taxon>
        <taxon>Eurotiomycetidae</taxon>
        <taxon>Eurotiales</taxon>
        <taxon>Aspergillaceae</taxon>
        <taxon>Penicillium</taxon>
    </lineage>
</organism>
<sequence>MHLTVSPFLTLLFLQTRALPTNNTLENFVIPTSVPVSSGAYYKLCTQGCWPAALACLSPAVSDN</sequence>
<evidence type="ECO:0000256" key="1">
    <source>
        <dbReference type="SAM" id="SignalP"/>
    </source>
</evidence>
<reference evidence="2" key="2">
    <citation type="journal article" date="2023" name="IMA Fungus">
        <title>Comparative genomic study of the Penicillium genus elucidates a diverse pangenome and 15 lateral gene transfer events.</title>
        <authorList>
            <person name="Petersen C."/>
            <person name="Sorensen T."/>
            <person name="Nielsen M.R."/>
            <person name="Sondergaard T.E."/>
            <person name="Sorensen J.L."/>
            <person name="Fitzpatrick D.A."/>
            <person name="Frisvad J.C."/>
            <person name="Nielsen K.L."/>
        </authorList>
    </citation>
    <scope>NUCLEOTIDE SEQUENCE</scope>
    <source>
        <strain evidence="2">IBT 29495</strain>
    </source>
</reference>
<feature type="chain" id="PRO_5040821132" evidence="1">
    <location>
        <begin position="19"/>
        <end position="64"/>
    </location>
</feature>